<accession>A0ABQ5LPS6</accession>
<evidence type="ECO:0000313" key="2">
    <source>
        <dbReference type="EMBL" id="GKY86425.1"/>
    </source>
</evidence>
<gene>
    <name evidence="2" type="ORF">STA1M1_02940</name>
</gene>
<dbReference type="PANTHER" id="PTHR43861">
    <property type="entry name" value="TRANS-ACONITATE 2-METHYLTRANSFERASE-RELATED"/>
    <property type="match status" value="1"/>
</dbReference>
<dbReference type="InterPro" id="IPR013216">
    <property type="entry name" value="Methyltransf_11"/>
</dbReference>
<dbReference type="RefSeq" id="WP_281840393.1">
    <property type="nucleotide sequence ID" value="NZ_BROH01000001.1"/>
</dbReference>
<dbReference type="CDD" id="cd02440">
    <property type="entry name" value="AdoMet_MTases"/>
    <property type="match status" value="1"/>
</dbReference>
<name>A0ABQ5LPS6_9RHOB</name>
<feature type="domain" description="Methyltransferase type 11" evidence="1">
    <location>
        <begin position="44"/>
        <end position="137"/>
    </location>
</feature>
<dbReference type="Proteomes" id="UP001144205">
    <property type="component" value="Unassembled WGS sequence"/>
</dbReference>
<protein>
    <recommendedName>
        <fullName evidence="1">Methyltransferase type 11 domain-containing protein</fullName>
    </recommendedName>
</protein>
<comment type="caution">
    <text evidence="2">The sequence shown here is derived from an EMBL/GenBank/DDBJ whole genome shotgun (WGS) entry which is preliminary data.</text>
</comment>
<sequence length="204" mass="22667">MAARAQFWDRIAKKYAASPIADEASYQRKLELTSARMTPDMEVLEFGCGTGGTARIHAPKVKRYRATDISSAMIDIAREKGPVPDNLSFEVAAFDTMPVDENSLDMVLGLSILHLVPDPDATIAKAFRILKPGGIFVTSTACMGRMWFLKPFVPLGRAVGLLPELRFFTEDGLREKMRKAGFEIEEDWQGKKGAALFLIARRKN</sequence>
<evidence type="ECO:0000313" key="3">
    <source>
        <dbReference type="Proteomes" id="UP001144205"/>
    </source>
</evidence>
<evidence type="ECO:0000259" key="1">
    <source>
        <dbReference type="Pfam" id="PF08241"/>
    </source>
</evidence>
<dbReference type="PANTHER" id="PTHR43861:SF1">
    <property type="entry name" value="TRANS-ACONITATE 2-METHYLTRANSFERASE"/>
    <property type="match status" value="1"/>
</dbReference>
<dbReference type="EMBL" id="BROH01000001">
    <property type="protein sequence ID" value="GKY86425.1"/>
    <property type="molecule type" value="Genomic_DNA"/>
</dbReference>
<dbReference type="SUPFAM" id="SSF53335">
    <property type="entry name" value="S-adenosyl-L-methionine-dependent methyltransferases"/>
    <property type="match status" value="1"/>
</dbReference>
<dbReference type="InterPro" id="IPR029063">
    <property type="entry name" value="SAM-dependent_MTases_sf"/>
</dbReference>
<dbReference type="Gene3D" id="3.40.50.150">
    <property type="entry name" value="Vaccinia Virus protein VP39"/>
    <property type="match status" value="1"/>
</dbReference>
<proteinExistence type="predicted"/>
<dbReference type="Pfam" id="PF08241">
    <property type="entry name" value="Methyltransf_11"/>
    <property type="match status" value="1"/>
</dbReference>
<keyword evidence="3" id="KW-1185">Reference proteome</keyword>
<organism evidence="2 3">
    <name type="scientific">Sinisalibacter aestuarii</name>
    <dbReference type="NCBI Taxonomy" id="2949426"/>
    <lineage>
        <taxon>Bacteria</taxon>
        <taxon>Pseudomonadati</taxon>
        <taxon>Pseudomonadota</taxon>
        <taxon>Alphaproteobacteria</taxon>
        <taxon>Rhodobacterales</taxon>
        <taxon>Roseobacteraceae</taxon>
        <taxon>Sinisalibacter</taxon>
    </lineage>
</organism>
<reference evidence="2" key="1">
    <citation type="journal article" date="2023" name="Int. J. Syst. Evol. Microbiol.">
        <title>Sinisalibacter aestuarii sp. nov., isolated from estuarine sediment of the Arakawa River.</title>
        <authorList>
            <person name="Arafat S.T."/>
            <person name="Hirano S."/>
            <person name="Sato A."/>
            <person name="Takeuchi K."/>
            <person name="Yasuda T."/>
            <person name="Terahara T."/>
            <person name="Hamada M."/>
            <person name="Kobayashi T."/>
        </authorList>
    </citation>
    <scope>NUCLEOTIDE SEQUENCE</scope>
    <source>
        <strain evidence="2">B-399</strain>
    </source>
</reference>